<protein>
    <recommendedName>
        <fullName evidence="3">GxxExxY protein</fullName>
    </recommendedName>
</protein>
<sequence length="108" mass="12445">MDLLTEQIISAAIEVHRILGPGLLESIYEEALCYEFSLRDIPFERQKELDVVYKDKVVKGQRLDLLVFGEVVVEIKSVRKLEDIFTAQVLSYLKSMKLKRGLLINFGE</sequence>
<accession>A0A1V4ARB8</accession>
<comment type="caution">
    <text evidence="1">The sequence shown here is derived from an EMBL/GenBank/DDBJ whole genome shotgun (WGS) entry which is preliminary data.</text>
</comment>
<dbReference type="STRING" id="1004156.AYP45_13430"/>
<evidence type="ECO:0008006" key="3">
    <source>
        <dbReference type="Google" id="ProtNLM"/>
    </source>
</evidence>
<dbReference type="AlphaFoldDB" id="A0A1V4ARB8"/>
<dbReference type="InterPro" id="IPR026350">
    <property type="entry name" value="GxxExxY"/>
</dbReference>
<evidence type="ECO:0000313" key="1">
    <source>
        <dbReference type="EMBL" id="OOP55649.1"/>
    </source>
</evidence>
<dbReference type="NCBIfam" id="TIGR04256">
    <property type="entry name" value="GxxExxY"/>
    <property type="match status" value="1"/>
</dbReference>
<gene>
    <name evidence="1" type="ORF">AYP45_13430</name>
</gene>
<name>A0A1V4ARB8_9BACT</name>
<evidence type="ECO:0000313" key="2">
    <source>
        <dbReference type="Proteomes" id="UP000189681"/>
    </source>
</evidence>
<dbReference type="EMBL" id="AYTS01000126">
    <property type="protein sequence ID" value="OOP55649.1"/>
    <property type="molecule type" value="Genomic_DNA"/>
</dbReference>
<reference evidence="1 2" key="1">
    <citation type="journal article" date="2017" name="Water Res.">
        <title>Discovery and metagenomic analysis of an anammox bacterial enrichment related to Candidatus "Brocadia caroliniensis" in a full-scale glycerol-fed nitritation-denitritation separate centrate treatment process.</title>
        <authorList>
            <person name="Park H."/>
            <person name="Brotto A.C."/>
            <person name="van Loosdrecht M.C."/>
            <person name="Chandran K."/>
        </authorList>
    </citation>
    <scope>NUCLEOTIDE SEQUENCE [LARGE SCALE GENOMIC DNA]</scope>
    <source>
        <strain evidence="1">26THWARD</strain>
    </source>
</reference>
<dbReference type="Pfam" id="PF13366">
    <property type="entry name" value="PDDEXK_3"/>
    <property type="match status" value="1"/>
</dbReference>
<proteinExistence type="predicted"/>
<dbReference type="Proteomes" id="UP000189681">
    <property type="component" value="Unassembled WGS sequence"/>
</dbReference>
<organism evidence="1 2">
    <name type="scientific">Candidatus Brocadia carolinensis</name>
    <dbReference type="NCBI Taxonomy" id="1004156"/>
    <lineage>
        <taxon>Bacteria</taxon>
        <taxon>Pseudomonadati</taxon>
        <taxon>Planctomycetota</taxon>
        <taxon>Candidatus Brocadiia</taxon>
        <taxon>Candidatus Brocadiales</taxon>
        <taxon>Candidatus Brocadiaceae</taxon>
        <taxon>Candidatus Brocadia</taxon>
    </lineage>
</organism>